<dbReference type="Proteomes" id="UP001549320">
    <property type="component" value="Unassembled WGS sequence"/>
</dbReference>
<evidence type="ECO:0000256" key="2">
    <source>
        <dbReference type="SAM" id="SignalP"/>
    </source>
</evidence>
<feature type="chain" id="PRO_5046200035" evidence="2">
    <location>
        <begin position="26"/>
        <end position="323"/>
    </location>
</feature>
<sequence length="323" mass="34194">MRLKIRTLNVAIGVFCVGFSALASGAETDYPSRPIRLIVPYAPGGSTDQVARQYAELMRRELKQTVLIENKPGASTNIGNKMVADADPDGYTLLYATGQVVQSFVFGPFPAIDPKAALEPVSLILTSPQMIAAGKDQKISSPEELIAAAKANPKGVSVATAGLQLYVSVLQSGAGIELLHVPYKGGAPAVTDTIGGRTNLVMGQPPVLMPFFKKGLLKPVAMLSKEPFAGLPDVRTFAQAGVSNVNLVTWNAVFAPKGTPASVIKRLSQATQAALSDPSLQKLSSEGLMVQASTPAQLAERVDSELELWRGQAKRSPELMQAR</sequence>
<dbReference type="Gene3D" id="3.40.190.150">
    <property type="entry name" value="Bordetella uptake gene, domain 1"/>
    <property type="match status" value="1"/>
</dbReference>
<keyword evidence="2" id="KW-0732">Signal</keyword>
<gene>
    <name evidence="3" type="ORF">ABIE13_000087</name>
</gene>
<dbReference type="Pfam" id="PF03401">
    <property type="entry name" value="TctC"/>
    <property type="match status" value="1"/>
</dbReference>
<dbReference type="Gene3D" id="3.40.190.10">
    <property type="entry name" value="Periplasmic binding protein-like II"/>
    <property type="match status" value="1"/>
</dbReference>
<dbReference type="InterPro" id="IPR042100">
    <property type="entry name" value="Bug_dom1"/>
</dbReference>
<dbReference type="PANTHER" id="PTHR42928">
    <property type="entry name" value="TRICARBOXYLATE-BINDING PROTEIN"/>
    <property type="match status" value="1"/>
</dbReference>
<comment type="similarity">
    <text evidence="1">Belongs to the UPF0065 (bug) family.</text>
</comment>
<evidence type="ECO:0000256" key="1">
    <source>
        <dbReference type="ARBA" id="ARBA00006987"/>
    </source>
</evidence>
<feature type="signal peptide" evidence="2">
    <location>
        <begin position="1"/>
        <end position="25"/>
    </location>
</feature>
<keyword evidence="3" id="KW-0675">Receptor</keyword>
<dbReference type="CDD" id="cd07012">
    <property type="entry name" value="PBP2_Bug_TTT"/>
    <property type="match status" value="1"/>
</dbReference>
<reference evidence="3 4" key="1">
    <citation type="submission" date="2024-06" db="EMBL/GenBank/DDBJ databases">
        <title>Sorghum-associated microbial communities from plants grown in Nebraska, USA.</title>
        <authorList>
            <person name="Schachtman D."/>
        </authorList>
    </citation>
    <scope>NUCLEOTIDE SEQUENCE [LARGE SCALE GENOMIC DNA]</scope>
    <source>
        <strain evidence="3 4">2709</strain>
    </source>
</reference>
<dbReference type="SUPFAM" id="SSF53850">
    <property type="entry name" value="Periplasmic binding protein-like II"/>
    <property type="match status" value="1"/>
</dbReference>
<comment type="caution">
    <text evidence="3">The sequence shown here is derived from an EMBL/GenBank/DDBJ whole genome shotgun (WGS) entry which is preliminary data.</text>
</comment>
<proteinExistence type="inferred from homology"/>
<evidence type="ECO:0000313" key="4">
    <source>
        <dbReference type="Proteomes" id="UP001549320"/>
    </source>
</evidence>
<dbReference type="InterPro" id="IPR005064">
    <property type="entry name" value="BUG"/>
</dbReference>
<accession>A0ABV2Q1T7</accession>
<organism evidence="3 4">
    <name type="scientific">Ottowia thiooxydans</name>
    <dbReference type="NCBI Taxonomy" id="219182"/>
    <lineage>
        <taxon>Bacteria</taxon>
        <taxon>Pseudomonadati</taxon>
        <taxon>Pseudomonadota</taxon>
        <taxon>Betaproteobacteria</taxon>
        <taxon>Burkholderiales</taxon>
        <taxon>Comamonadaceae</taxon>
        <taxon>Ottowia</taxon>
    </lineage>
</organism>
<dbReference type="PIRSF" id="PIRSF017082">
    <property type="entry name" value="YflP"/>
    <property type="match status" value="1"/>
</dbReference>
<name>A0ABV2Q1T7_9BURK</name>
<dbReference type="RefSeq" id="WP_354440189.1">
    <property type="nucleotide sequence ID" value="NZ_JBEPSH010000001.1"/>
</dbReference>
<evidence type="ECO:0000313" key="3">
    <source>
        <dbReference type="EMBL" id="MET4574990.1"/>
    </source>
</evidence>
<protein>
    <submittedName>
        <fullName evidence="3">Tripartite-type tricarboxylate transporter receptor subunit TctC</fullName>
    </submittedName>
</protein>
<dbReference type="PANTHER" id="PTHR42928:SF5">
    <property type="entry name" value="BLR1237 PROTEIN"/>
    <property type="match status" value="1"/>
</dbReference>
<keyword evidence="4" id="KW-1185">Reference proteome</keyword>
<dbReference type="EMBL" id="JBEPSH010000001">
    <property type="protein sequence ID" value="MET4574990.1"/>
    <property type="molecule type" value="Genomic_DNA"/>
</dbReference>